<dbReference type="Proteomes" id="UP000018130">
    <property type="component" value="Unassembled WGS sequence"/>
</dbReference>
<evidence type="ECO:0000313" key="1">
    <source>
        <dbReference type="EMBL" id="CCQ69443.1"/>
    </source>
</evidence>
<proteinExistence type="predicted"/>
<sequence length="41" mass="4283">MSRRYILGSLGNASFIAIATPFLSNYLICPGVNSGTVSGMC</sequence>
<dbReference type="AlphaFoldDB" id="T2JUF6"/>
<organism evidence="1 2">
    <name type="scientific">Crocosphaera watsonii WH 0402</name>
    <dbReference type="NCBI Taxonomy" id="1284629"/>
    <lineage>
        <taxon>Bacteria</taxon>
        <taxon>Bacillati</taxon>
        <taxon>Cyanobacteriota</taxon>
        <taxon>Cyanophyceae</taxon>
        <taxon>Oscillatoriophycideae</taxon>
        <taxon>Chroococcales</taxon>
        <taxon>Aphanothecaceae</taxon>
        <taxon>Crocosphaera</taxon>
    </lineage>
</organism>
<gene>
    <name evidence="1" type="ORF">CWATWH0402_4178</name>
</gene>
<reference evidence="1 2" key="2">
    <citation type="submission" date="2013-09" db="EMBL/GenBank/DDBJ databases">
        <title>Whole genome comparison of six Crocosphaera watsonii strains with differing phenotypes.</title>
        <authorList>
            <person name="Bench S.R."/>
            <person name="Heller P."/>
            <person name="Frank I."/>
            <person name="Arciniega M."/>
            <person name="Shilova I.N."/>
            <person name="Zehr J.P."/>
        </authorList>
    </citation>
    <scope>NUCLEOTIDE SEQUENCE [LARGE SCALE GENOMIC DNA]</scope>
    <source>
        <strain evidence="1 2">WH 0402</strain>
    </source>
</reference>
<dbReference type="EMBL" id="CAQN01000975">
    <property type="protein sequence ID" value="CCQ69443.1"/>
    <property type="molecule type" value="Genomic_DNA"/>
</dbReference>
<name>T2JUF6_CROWT</name>
<comment type="caution">
    <text evidence="1">The sequence shown here is derived from an EMBL/GenBank/DDBJ whole genome shotgun (WGS) entry which is preliminary data.</text>
</comment>
<reference evidence="1 2" key="1">
    <citation type="submission" date="2013-01" db="EMBL/GenBank/DDBJ databases">
        <authorList>
            <person name="Bench S."/>
        </authorList>
    </citation>
    <scope>NUCLEOTIDE SEQUENCE [LARGE SCALE GENOMIC DNA]</scope>
    <source>
        <strain evidence="1 2">WH 0402</strain>
    </source>
</reference>
<evidence type="ECO:0000313" key="2">
    <source>
        <dbReference type="Proteomes" id="UP000018130"/>
    </source>
</evidence>
<accession>T2JUF6</accession>
<protein>
    <submittedName>
        <fullName evidence="1">Uncharacterized protein</fullName>
    </submittedName>
</protein>
<dbReference type="RefSeq" id="WP_269432828.1">
    <property type="nucleotide sequence ID" value="NZ_CAQN01000975.1"/>
</dbReference>